<keyword evidence="1" id="KW-0732">Signal</keyword>
<accession>A0ABN2RJT9</accession>
<organism evidence="2 3">
    <name type="scientific">Catenulispora subtropica</name>
    <dbReference type="NCBI Taxonomy" id="450798"/>
    <lineage>
        <taxon>Bacteria</taxon>
        <taxon>Bacillati</taxon>
        <taxon>Actinomycetota</taxon>
        <taxon>Actinomycetes</taxon>
        <taxon>Catenulisporales</taxon>
        <taxon>Catenulisporaceae</taxon>
        <taxon>Catenulispora</taxon>
    </lineage>
</organism>
<dbReference type="RefSeq" id="WP_344657747.1">
    <property type="nucleotide sequence ID" value="NZ_BAAAQM010000015.1"/>
</dbReference>
<protein>
    <recommendedName>
        <fullName evidence="4">Tat pathway signal sequence domain protein</fullName>
    </recommendedName>
</protein>
<dbReference type="EMBL" id="BAAAQM010000015">
    <property type="protein sequence ID" value="GAA1970163.1"/>
    <property type="molecule type" value="Genomic_DNA"/>
</dbReference>
<gene>
    <name evidence="2" type="ORF">GCM10009838_31390</name>
</gene>
<dbReference type="Proteomes" id="UP001499854">
    <property type="component" value="Unassembled WGS sequence"/>
</dbReference>
<evidence type="ECO:0000313" key="3">
    <source>
        <dbReference type="Proteomes" id="UP001499854"/>
    </source>
</evidence>
<proteinExistence type="predicted"/>
<feature type="chain" id="PRO_5046451627" description="Tat pathway signal sequence domain protein" evidence="1">
    <location>
        <begin position="25"/>
        <end position="210"/>
    </location>
</feature>
<evidence type="ECO:0008006" key="4">
    <source>
        <dbReference type="Google" id="ProtNLM"/>
    </source>
</evidence>
<sequence length="210" mass="21891">MTFRLSRRDSAVALSGLLAGAAVAAAVAAAAWPSTAATTAAKAAPATSAPTAVSSSASLAPDPVNVTLRNKEIVLPSQSPYTSGKLALVPLRLTCGLATITGTHADEQAAGQYCRIRVALTGTDAFTHTFDVAKTALTTTAGTSIGYSYEAQDVKRQPDKIAPVGSHDRYEFDIYYDVPRDVTVNGFTFTDGEGGPTVKVPLPVREWPFS</sequence>
<keyword evidence="3" id="KW-1185">Reference proteome</keyword>
<reference evidence="2 3" key="1">
    <citation type="journal article" date="2019" name="Int. J. Syst. Evol. Microbiol.">
        <title>The Global Catalogue of Microorganisms (GCM) 10K type strain sequencing project: providing services to taxonomists for standard genome sequencing and annotation.</title>
        <authorList>
            <consortium name="The Broad Institute Genomics Platform"/>
            <consortium name="The Broad Institute Genome Sequencing Center for Infectious Disease"/>
            <person name="Wu L."/>
            <person name="Ma J."/>
        </authorList>
    </citation>
    <scope>NUCLEOTIDE SEQUENCE [LARGE SCALE GENOMIC DNA]</scope>
    <source>
        <strain evidence="2 3">JCM 16013</strain>
    </source>
</reference>
<evidence type="ECO:0000313" key="2">
    <source>
        <dbReference type="EMBL" id="GAA1970163.1"/>
    </source>
</evidence>
<name>A0ABN2RJT9_9ACTN</name>
<feature type="signal peptide" evidence="1">
    <location>
        <begin position="1"/>
        <end position="24"/>
    </location>
</feature>
<comment type="caution">
    <text evidence="2">The sequence shown here is derived from an EMBL/GenBank/DDBJ whole genome shotgun (WGS) entry which is preliminary data.</text>
</comment>
<evidence type="ECO:0000256" key="1">
    <source>
        <dbReference type="SAM" id="SignalP"/>
    </source>
</evidence>